<dbReference type="AlphaFoldDB" id="A0A0E9VEA7"/>
<name>A0A0E9VEA7_ANGAN</name>
<dbReference type="EMBL" id="GBXM01027113">
    <property type="protein sequence ID" value="JAH81464.1"/>
    <property type="molecule type" value="Transcribed_RNA"/>
</dbReference>
<proteinExistence type="predicted"/>
<organism evidence="1">
    <name type="scientific">Anguilla anguilla</name>
    <name type="common">European freshwater eel</name>
    <name type="synonym">Muraena anguilla</name>
    <dbReference type="NCBI Taxonomy" id="7936"/>
    <lineage>
        <taxon>Eukaryota</taxon>
        <taxon>Metazoa</taxon>
        <taxon>Chordata</taxon>
        <taxon>Craniata</taxon>
        <taxon>Vertebrata</taxon>
        <taxon>Euteleostomi</taxon>
        <taxon>Actinopterygii</taxon>
        <taxon>Neopterygii</taxon>
        <taxon>Teleostei</taxon>
        <taxon>Anguilliformes</taxon>
        <taxon>Anguillidae</taxon>
        <taxon>Anguilla</taxon>
    </lineage>
</organism>
<evidence type="ECO:0000313" key="1">
    <source>
        <dbReference type="EMBL" id="JAH76464.1"/>
    </source>
</evidence>
<reference evidence="1" key="2">
    <citation type="journal article" date="2015" name="Fish Shellfish Immunol.">
        <title>Early steps in the European eel (Anguilla anguilla)-Vibrio vulnificus interaction in the gills: Role of the RtxA13 toxin.</title>
        <authorList>
            <person name="Callol A."/>
            <person name="Pajuelo D."/>
            <person name="Ebbesson L."/>
            <person name="Teles M."/>
            <person name="MacKenzie S."/>
            <person name="Amaro C."/>
        </authorList>
    </citation>
    <scope>NUCLEOTIDE SEQUENCE</scope>
</reference>
<sequence>MILFQFQCIFLTGPDSFCVQQRVLTEVSVHQSALQLLV</sequence>
<dbReference type="EMBL" id="GBXM01032113">
    <property type="protein sequence ID" value="JAH76464.1"/>
    <property type="molecule type" value="Transcribed_RNA"/>
</dbReference>
<accession>A0A0E9VEA7</accession>
<reference evidence="1" key="1">
    <citation type="submission" date="2014-11" db="EMBL/GenBank/DDBJ databases">
        <authorList>
            <person name="Amaro Gonzalez C."/>
        </authorList>
    </citation>
    <scope>NUCLEOTIDE SEQUENCE</scope>
</reference>
<protein>
    <submittedName>
        <fullName evidence="1">Uncharacterized protein</fullName>
    </submittedName>
</protein>